<reference evidence="1 2" key="1">
    <citation type="submission" date="2018-10" db="EMBL/GenBank/DDBJ databases">
        <title>Oceanobacillus sp. YLB-02 draft genome.</title>
        <authorList>
            <person name="Yu L."/>
        </authorList>
    </citation>
    <scope>NUCLEOTIDE SEQUENCE [LARGE SCALE GENOMIC DNA]</scope>
    <source>
        <strain evidence="1 2">YLB-02</strain>
    </source>
</reference>
<accession>A0A498DCR3</accession>
<dbReference type="EMBL" id="RCHR01000001">
    <property type="protein sequence ID" value="RLL47836.1"/>
    <property type="molecule type" value="Genomic_DNA"/>
</dbReference>
<evidence type="ECO:0000313" key="1">
    <source>
        <dbReference type="EMBL" id="RLL47836.1"/>
    </source>
</evidence>
<protein>
    <submittedName>
        <fullName evidence="1">Uncharacterized protein</fullName>
    </submittedName>
</protein>
<sequence length="111" mass="12957">MESIEYKNLMQEIEKIKFHNISLITLVGLLNEDKMSEPTIYETVVTFDLSKRDLREFTKLIQNYNGNNCTFEQKALRINPIFTQTNIISILKSLVVSGMFKEKCLDILNSY</sequence>
<gene>
    <name evidence="1" type="ORF">D8M04_00720</name>
</gene>
<keyword evidence="2" id="KW-1185">Reference proteome</keyword>
<evidence type="ECO:0000313" key="2">
    <source>
        <dbReference type="Proteomes" id="UP000270219"/>
    </source>
</evidence>
<organism evidence="1 2">
    <name type="scientific">Oceanobacillus piezotolerans</name>
    <dbReference type="NCBI Taxonomy" id="2448030"/>
    <lineage>
        <taxon>Bacteria</taxon>
        <taxon>Bacillati</taxon>
        <taxon>Bacillota</taxon>
        <taxon>Bacilli</taxon>
        <taxon>Bacillales</taxon>
        <taxon>Bacillaceae</taxon>
        <taxon>Oceanobacillus</taxon>
    </lineage>
</organism>
<name>A0A498DCR3_9BACI</name>
<comment type="caution">
    <text evidence="1">The sequence shown here is derived from an EMBL/GenBank/DDBJ whole genome shotgun (WGS) entry which is preliminary data.</text>
</comment>
<dbReference type="RefSeq" id="WP_121520411.1">
    <property type="nucleotide sequence ID" value="NZ_RCHR01000001.1"/>
</dbReference>
<dbReference type="OrthoDB" id="2427697at2"/>
<dbReference type="Proteomes" id="UP000270219">
    <property type="component" value="Unassembled WGS sequence"/>
</dbReference>
<dbReference type="AlphaFoldDB" id="A0A498DCR3"/>
<proteinExistence type="predicted"/>